<feature type="region of interest" description="Disordered" evidence="2">
    <location>
        <begin position="161"/>
        <end position="240"/>
    </location>
</feature>
<dbReference type="InterPro" id="IPR036420">
    <property type="entry name" value="BRCT_dom_sf"/>
</dbReference>
<feature type="compositionally biased region" description="Basic and acidic residues" evidence="2">
    <location>
        <begin position="83"/>
        <end position="98"/>
    </location>
</feature>
<accession>A0A7S1C2M0</accession>
<feature type="compositionally biased region" description="Basic and acidic residues" evidence="2">
    <location>
        <begin position="667"/>
        <end position="684"/>
    </location>
</feature>
<feature type="region of interest" description="Disordered" evidence="2">
    <location>
        <begin position="651"/>
        <end position="684"/>
    </location>
</feature>
<feature type="region of interest" description="Disordered" evidence="2">
    <location>
        <begin position="537"/>
        <end position="556"/>
    </location>
</feature>
<gene>
    <name evidence="4" type="ORF">CHYS00102_LOCUS31124</name>
</gene>
<dbReference type="AlphaFoldDB" id="A0A7S1C2M0"/>
<feature type="compositionally biased region" description="Basic and acidic residues" evidence="2">
    <location>
        <begin position="53"/>
        <end position="71"/>
    </location>
</feature>
<feature type="region of interest" description="Disordered" evidence="2">
    <location>
        <begin position="697"/>
        <end position="719"/>
    </location>
</feature>
<reference evidence="4" key="1">
    <citation type="submission" date="2021-01" db="EMBL/GenBank/DDBJ databases">
        <authorList>
            <person name="Corre E."/>
            <person name="Pelletier E."/>
            <person name="Niang G."/>
            <person name="Scheremetjew M."/>
            <person name="Finn R."/>
            <person name="Kale V."/>
            <person name="Holt S."/>
            <person name="Cochrane G."/>
            <person name="Meng A."/>
            <person name="Brown T."/>
            <person name="Cohen L."/>
        </authorList>
    </citation>
    <scope>NUCLEOTIDE SEQUENCE</scope>
    <source>
        <strain evidence="4">308</strain>
    </source>
</reference>
<feature type="compositionally biased region" description="Polar residues" evidence="2">
    <location>
        <begin position="704"/>
        <end position="719"/>
    </location>
</feature>
<feature type="compositionally biased region" description="Basic residues" evidence="2">
    <location>
        <begin position="652"/>
        <end position="666"/>
    </location>
</feature>
<feature type="compositionally biased region" description="Basic and acidic residues" evidence="2">
    <location>
        <begin position="227"/>
        <end position="240"/>
    </location>
</feature>
<keyword evidence="1" id="KW-0175">Coiled coil</keyword>
<feature type="region of interest" description="Disordered" evidence="2">
    <location>
        <begin position="305"/>
        <end position="339"/>
    </location>
</feature>
<organism evidence="4">
    <name type="scientific">Corethron hystrix</name>
    <dbReference type="NCBI Taxonomy" id="216773"/>
    <lineage>
        <taxon>Eukaryota</taxon>
        <taxon>Sar</taxon>
        <taxon>Stramenopiles</taxon>
        <taxon>Ochrophyta</taxon>
        <taxon>Bacillariophyta</taxon>
        <taxon>Coscinodiscophyceae</taxon>
        <taxon>Corethrophycidae</taxon>
        <taxon>Corethrales</taxon>
        <taxon>Corethraceae</taxon>
        <taxon>Corethron</taxon>
    </lineage>
</organism>
<feature type="region of interest" description="Disordered" evidence="2">
    <location>
        <begin position="23"/>
        <end position="144"/>
    </location>
</feature>
<evidence type="ECO:0000259" key="3">
    <source>
        <dbReference type="PROSITE" id="PS50172"/>
    </source>
</evidence>
<dbReference type="EMBL" id="HBFR01042574">
    <property type="protein sequence ID" value="CAD8903904.1"/>
    <property type="molecule type" value="Transcribed_RNA"/>
</dbReference>
<feature type="coiled-coil region" evidence="1">
    <location>
        <begin position="260"/>
        <end position="294"/>
    </location>
</feature>
<dbReference type="SUPFAM" id="SSF52113">
    <property type="entry name" value="BRCT domain"/>
    <property type="match status" value="1"/>
</dbReference>
<evidence type="ECO:0000313" key="4">
    <source>
        <dbReference type="EMBL" id="CAD8903904.1"/>
    </source>
</evidence>
<feature type="compositionally biased region" description="Basic and acidic residues" evidence="2">
    <location>
        <begin position="183"/>
        <end position="199"/>
    </location>
</feature>
<feature type="compositionally biased region" description="Basic and acidic residues" evidence="2">
    <location>
        <begin position="107"/>
        <end position="123"/>
    </location>
</feature>
<dbReference type="InterPro" id="IPR001357">
    <property type="entry name" value="BRCT_dom"/>
</dbReference>
<protein>
    <recommendedName>
        <fullName evidence="3">BRCT domain-containing protein</fullName>
    </recommendedName>
</protein>
<dbReference type="PROSITE" id="PS50172">
    <property type="entry name" value="BRCT"/>
    <property type="match status" value="1"/>
</dbReference>
<feature type="compositionally biased region" description="Basic and acidic residues" evidence="2">
    <location>
        <begin position="306"/>
        <end position="322"/>
    </location>
</feature>
<feature type="domain" description="BRCT" evidence="3">
    <location>
        <begin position="757"/>
        <end position="846"/>
    </location>
</feature>
<name>A0A7S1C2M0_9STRA</name>
<feature type="compositionally biased region" description="Basic and acidic residues" evidence="2">
    <location>
        <begin position="161"/>
        <end position="175"/>
    </location>
</feature>
<evidence type="ECO:0000256" key="2">
    <source>
        <dbReference type="SAM" id="MobiDB-lite"/>
    </source>
</evidence>
<evidence type="ECO:0000256" key="1">
    <source>
        <dbReference type="SAM" id="Coils"/>
    </source>
</evidence>
<proteinExistence type="predicted"/>
<sequence>MKNSKQKAQKRILCEKNVADAAPAVKKNKRRATRCQLDTEELIVKSHTKKGKKKEDDSRREYRGTHNKNAEAQDYSYHNKIVVVEDKLTPNSEAKNDVRNSAITTPPHDKNVGSGGKPEEKVRRSSRRQVKIVEDKKSKFQSENKIAKVQDGFYHNDAVIVEDKVTRDSDAKNEVYDSLNTRPPRDKTVESGGESEGKKERRSSRRQMKIVEDKKSKIPPDNNIVVVEDKLAPDSDAKNELHDLVNTTSPLNKAEDSRGKSDTKIIRRSLQRQVKKAEDDNSKIQHDNKVAEVQDDNSYHNNTVVVEDKPTPDSDAKNEVHDPVNTMSPLDKTVGSRGKSEIKKLRRSARSQVKKVEDNNSKIHPDNKIVEVQDNNSCHNNAVVVEDKLTPNSDVTNEVHDLVTTAPTFDKTMGNRGKSERKVRRSSRWQVKKVENEKFKKQSKVPDEDTNFVTSGYSTELLPMTTSNKMKVSGAAVTPSTCKKKKTRSSNVEEDTFANLPETDISVRRKRIRTGDSKSLKSASALVETDPPLIVKKRRSGKTNLQEKTSVDLDEADTQLKEKIGNSKSQESTYESSFLAGSIATLPAAKAIEVTPGNDTRRKSMRKAGAFMTRTIRTSPGSDEENFEMALAVNQEESNIDVCDNIMNVTNSKKRSYHSKSRKKTKTEKTRKEVDDTPEHDGDAEMLHDACHKMPRRKRFRVTKSGSPSSENTTSLTTKTQKEDYVMGLAIKRYCARIASHVSAGTVNIILSGVKGEVTTLLKVLGTVMKEKKVALNIQKDVNINTTTLCISPKLDSGILSKFSVGAVRTMKVMRSHLAGIPILSPEWIETCLQAKKIADPSKSHIIWALKTKREELFLEVSSNDVNPPAILGVARMAGALEQCGNMVKEANDSVAVTKQCKERDNQLCCLPLLGMAICLLGDKKKASKDRQSLLQEGGGTFVPNLTIKRVQGISDNKISSKMLVLLFDNNWEDKKRDKNGGLSENLWLQIETIIDSVDGRAKLLIADSGWLFDSISCGRALEMSRYCPNYCERALKAWSKCCPKLS</sequence>
<feature type="compositionally biased region" description="Basic and acidic residues" evidence="2">
    <location>
        <begin position="209"/>
        <end position="218"/>
    </location>
</feature>
<dbReference type="Gene3D" id="3.40.50.10190">
    <property type="entry name" value="BRCT domain"/>
    <property type="match status" value="1"/>
</dbReference>
<feature type="compositionally biased region" description="Basic and acidic residues" evidence="2">
    <location>
        <begin position="131"/>
        <end position="144"/>
    </location>
</feature>